<dbReference type="InterPro" id="IPR016181">
    <property type="entry name" value="Acyl_CoA_acyltransferase"/>
</dbReference>
<keyword evidence="5" id="KW-1185">Reference proteome</keyword>
<accession>A0A3G3JSN6</accession>
<organism evidence="4 5">
    <name type="scientific">Cohnella candidum</name>
    <dbReference type="NCBI Taxonomy" id="2674991"/>
    <lineage>
        <taxon>Bacteria</taxon>
        <taxon>Bacillati</taxon>
        <taxon>Bacillota</taxon>
        <taxon>Bacilli</taxon>
        <taxon>Bacillales</taxon>
        <taxon>Paenibacillaceae</taxon>
        <taxon>Cohnella</taxon>
    </lineage>
</organism>
<dbReference type="CDD" id="cd04301">
    <property type="entry name" value="NAT_SF"/>
    <property type="match status" value="1"/>
</dbReference>
<gene>
    <name evidence="4" type="ORF">EAV92_00585</name>
</gene>
<dbReference type="SUPFAM" id="SSF55729">
    <property type="entry name" value="Acyl-CoA N-acyltransferases (Nat)"/>
    <property type="match status" value="1"/>
</dbReference>
<protein>
    <submittedName>
        <fullName evidence="4">GNAT family N-acetyltransferase</fullName>
    </submittedName>
</protein>
<dbReference type="PANTHER" id="PTHR43072">
    <property type="entry name" value="N-ACETYLTRANSFERASE"/>
    <property type="match status" value="1"/>
</dbReference>
<dbReference type="EMBL" id="CP033433">
    <property type="protein sequence ID" value="AYQ71235.1"/>
    <property type="molecule type" value="Genomic_DNA"/>
</dbReference>
<dbReference type="InterPro" id="IPR000182">
    <property type="entry name" value="GNAT_dom"/>
</dbReference>
<evidence type="ECO:0000259" key="3">
    <source>
        <dbReference type="PROSITE" id="PS51186"/>
    </source>
</evidence>
<name>A0A3G3JSN6_9BACL</name>
<dbReference type="PANTHER" id="PTHR43072:SF51">
    <property type="entry name" value="ABC SUPERFAMILY TRANSPORT PROTEIN"/>
    <property type="match status" value="1"/>
</dbReference>
<keyword evidence="1 4" id="KW-0808">Transferase</keyword>
<dbReference type="Gene3D" id="3.40.630.30">
    <property type="match status" value="1"/>
</dbReference>
<proteinExistence type="predicted"/>
<dbReference type="AlphaFoldDB" id="A0A3G3JSN6"/>
<dbReference type="Proteomes" id="UP000269097">
    <property type="component" value="Chromosome"/>
</dbReference>
<reference evidence="4 5" key="1">
    <citation type="submission" date="2018-10" db="EMBL/GenBank/DDBJ databases">
        <title>Genome Sequence of Cohnella sp.</title>
        <authorList>
            <person name="Srinivasan S."/>
            <person name="Kim M.K."/>
        </authorList>
    </citation>
    <scope>NUCLEOTIDE SEQUENCE [LARGE SCALE GENOMIC DNA]</scope>
    <source>
        <strain evidence="4 5">18JY8-7</strain>
    </source>
</reference>
<dbReference type="KEGG" id="coh:EAV92_00585"/>
<evidence type="ECO:0000313" key="5">
    <source>
        <dbReference type="Proteomes" id="UP000269097"/>
    </source>
</evidence>
<dbReference type="PROSITE" id="PS51186">
    <property type="entry name" value="GNAT"/>
    <property type="match status" value="1"/>
</dbReference>
<evidence type="ECO:0000313" key="4">
    <source>
        <dbReference type="EMBL" id="AYQ71235.1"/>
    </source>
</evidence>
<evidence type="ECO:0000256" key="2">
    <source>
        <dbReference type="ARBA" id="ARBA00023315"/>
    </source>
</evidence>
<keyword evidence="2" id="KW-0012">Acyltransferase</keyword>
<evidence type="ECO:0000256" key="1">
    <source>
        <dbReference type="ARBA" id="ARBA00022679"/>
    </source>
</evidence>
<feature type="domain" description="N-acetyltransferase" evidence="3">
    <location>
        <begin position="23"/>
        <end position="182"/>
    </location>
</feature>
<dbReference type="Pfam" id="PF00583">
    <property type="entry name" value="Acetyltransf_1"/>
    <property type="match status" value="1"/>
</dbReference>
<dbReference type="GO" id="GO:0016747">
    <property type="term" value="F:acyltransferase activity, transferring groups other than amino-acyl groups"/>
    <property type="evidence" value="ECO:0007669"/>
    <property type="project" value="InterPro"/>
</dbReference>
<sequence length="182" mass="20776">MEITGLPRHSLNQGERPMIAESICVRKVSTPEEAGRIVEFFFSPVSFDDARHTPGEVEHLSTLPYRALEGDSVFWYVTDENGEVIGVCSIAQNEQQSGGYGWDYLVVHRSFRKSGIASALIEEMKEHLARVSARYVVTYTCSLPAYDPIRRLFARHGFSEIGRLPDYYFDGEDRLIYYRKLA</sequence>